<accession>A0A0L7KX96</accession>
<dbReference type="InterPro" id="IPR000451">
    <property type="entry name" value="NFkB/Dor"/>
</dbReference>
<dbReference type="PANTHER" id="PTHR24169:SF25">
    <property type="entry name" value="DORSAL-RELATED IMMUNITY FACTOR DIF-RELATED"/>
    <property type="match status" value="1"/>
</dbReference>
<dbReference type="InterPro" id="IPR008967">
    <property type="entry name" value="p53-like_TF_DNA-bd_sf"/>
</dbReference>
<feature type="non-terminal residue" evidence="2">
    <location>
        <position position="1"/>
    </location>
</feature>
<dbReference type="InterPro" id="IPR013783">
    <property type="entry name" value="Ig-like_fold"/>
</dbReference>
<dbReference type="EMBL" id="JTDY01004667">
    <property type="protein sequence ID" value="KOB67898.1"/>
    <property type="molecule type" value="Genomic_DNA"/>
</dbReference>
<proteinExistence type="predicted"/>
<dbReference type="GO" id="GO:0000978">
    <property type="term" value="F:RNA polymerase II cis-regulatory region sequence-specific DNA binding"/>
    <property type="evidence" value="ECO:0007669"/>
    <property type="project" value="TreeGrafter"/>
</dbReference>
<dbReference type="InterPro" id="IPR011539">
    <property type="entry name" value="RHD_DNA_bind_dom"/>
</dbReference>
<dbReference type="InterPro" id="IPR037059">
    <property type="entry name" value="RHD_DNA_bind_dom_sf"/>
</dbReference>
<dbReference type="Proteomes" id="UP000037510">
    <property type="component" value="Unassembled WGS sequence"/>
</dbReference>
<feature type="domain" description="RHD" evidence="1">
    <location>
        <begin position="1"/>
        <end position="38"/>
    </location>
</feature>
<dbReference type="SUPFAM" id="SSF81296">
    <property type="entry name" value="E set domains"/>
    <property type="match status" value="1"/>
</dbReference>
<evidence type="ECO:0000259" key="1">
    <source>
        <dbReference type="PROSITE" id="PS50254"/>
    </source>
</evidence>
<dbReference type="AlphaFoldDB" id="A0A0L7KX96"/>
<dbReference type="GO" id="GO:0038061">
    <property type="term" value="P:non-canonical NF-kappaB signal transduction"/>
    <property type="evidence" value="ECO:0007669"/>
    <property type="project" value="TreeGrafter"/>
</dbReference>
<evidence type="ECO:0000313" key="2">
    <source>
        <dbReference type="EMBL" id="KOB67898.1"/>
    </source>
</evidence>
<dbReference type="InterPro" id="IPR032397">
    <property type="entry name" value="RHD_dimer"/>
</dbReference>
<sequence>LNSVRLAFQVFLPDQAGQMRMPLRAVVSDVINDKKAMGELAIVRASHCSGSARGGTQLILLTEKVSREEVTVIFYDHTGWKAPATVILVHKQVAIVAETPPYRDPSTTDHVNVSIN</sequence>
<dbReference type="GO" id="GO:0007249">
    <property type="term" value="P:canonical NF-kappaB signal transduction"/>
    <property type="evidence" value="ECO:0007669"/>
    <property type="project" value="TreeGrafter"/>
</dbReference>
<dbReference type="PANTHER" id="PTHR24169">
    <property type="entry name" value="NUCLEAR FACTOR NF-KAPPA-B PROTEIN"/>
    <property type="match status" value="1"/>
</dbReference>
<dbReference type="GO" id="GO:0045087">
    <property type="term" value="P:innate immune response"/>
    <property type="evidence" value="ECO:0007669"/>
    <property type="project" value="TreeGrafter"/>
</dbReference>
<name>A0A0L7KX96_OPEBR</name>
<keyword evidence="3" id="KW-1185">Reference proteome</keyword>
<gene>
    <name evidence="2" type="ORF">OBRU01_18943</name>
</gene>
<dbReference type="Gene3D" id="2.60.40.10">
    <property type="entry name" value="Immunoglobulins"/>
    <property type="match status" value="1"/>
</dbReference>
<dbReference type="GO" id="GO:0005737">
    <property type="term" value="C:cytoplasm"/>
    <property type="evidence" value="ECO:0007669"/>
    <property type="project" value="InterPro"/>
</dbReference>
<dbReference type="InterPro" id="IPR014756">
    <property type="entry name" value="Ig_E-set"/>
</dbReference>
<protein>
    <submittedName>
        <fullName evidence="2">Dorsal</fullName>
    </submittedName>
</protein>
<dbReference type="SUPFAM" id="SSF49417">
    <property type="entry name" value="p53-like transcription factors"/>
    <property type="match status" value="1"/>
</dbReference>
<reference evidence="2 3" key="1">
    <citation type="journal article" date="2015" name="Genome Biol. Evol.">
        <title>The genome of winter moth (Operophtera brumata) provides a genomic perspective on sexual dimorphism and phenology.</title>
        <authorList>
            <person name="Derks M.F."/>
            <person name="Smit S."/>
            <person name="Salis L."/>
            <person name="Schijlen E."/>
            <person name="Bossers A."/>
            <person name="Mateman C."/>
            <person name="Pijl A.S."/>
            <person name="de Ridder D."/>
            <person name="Groenen M.A."/>
            <person name="Visser M.E."/>
            <person name="Megens H.J."/>
        </authorList>
    </citation>
    <scope>NUCLEOTIDE SEQUENCE [LARGE SCALE GENOMIC DNA]</scope>
    <source>
        <strain evidence="2">WM2013NL</strain>
        <tissue evidence="2">Head and thorax</tissue>
    </source>
</reference>
<dbReference type="PROSITE" id="PS50254">
    <property type="entry name" value="REL_2"/>
    <property type="match status" value="1"/>
</dbReference>
<dbReference type="PRINTS" id="PR00057">
    <property type="entry name" value="NFKBTNSCPFCT"/>
</dbReference>
<evidence type="ECO:0000313" key="3">
    <source>
        <dbReference type="Proteomes" id="UP000037510"/>
    </source>
</evidence>
<dbReference type="Gene3D" id="2.60.40.340">
    <property type="entry name" value="Rel homology domain (RHD), DNA-binding domain"/>
    <property type="match status" value="1"/>
</dbReference>
<organism evidence="2 3">
    <name type="scientific">Operophtera brumata</name>
    <name type="common">Winter moth</name>
    <name type="synonym">Phalaena brumata</name>
    <dbReference type="NCBI Taxonomy" id="104452"/>
    <lineage>
        <taxon>Eukaryota</taxon>
        <taxon>Metazoa</taxon>
        <taxon>Ecdysozoa</taxon>
        <taxon>Arthropoda</taxon>
        <taxon>Hexapoda</taxon>
        <taxon>Insecta</taxon>
        <taxon>Pterygota</taxon>
        <taxon>Neoptera</taxon>
        <taxon>Endopterygota</taxon>
        <taxon>Lepidoptera</taxon>
        <taxon>Glossata</taxon>
        <taxon>Ditrysia</taxon>
        <taxon>Geometroidea</taxon>
        <taxon>Geometridae</taxon>
        <taxon>Larentiinae</taxon>
        <taxon>Operophtera</taxon>
    </lineage>
</organism>
<dbReference type="GO" id="GO:0045944">
    <property type="term" value="P:positive regulation of transcription by RNA polymerase II"/>
    <property type="evidence" value="ECO:0007669"/>
    <property type="project" value="TreeGrafter"/>
</dbReference>
<dbReference type="GO" id="GO:0005634">
    <property type="term" value="C:nucleus"/>
    <property type="evidence" value="ECO:0007669"/>
    <property type="project" value="TreeGrafter"/>
</dbReference>
<dbReference type="GO" id="GO:0000981">
    <property type="term" value="F:DNA-binding transcription factor activity, RNA polymerase II-specific"/>
    <property type="evidence" value="ECO:0007669"/>
    <property type="project" value="TreeGrafter"/>
</dbReference>
<dbReference type="STRING" id="104452.A0A0L7KX96"/>
<dbReference type="Pfam" id="PF16179">
    <property type="entry name" value="RHD_dimer"/>
    <property type="match status" value="1"/>
</dbReference>
<dbReference type="GO" id="GO:0034097">
    <property type="term" value="P:response to cytokine"/>
    <property type="evidence" value="ECO:0007669"/>
    <property type="project" value="TreeGrafter"/>
</dbReference>
<comment type="caution">
    <text evidence="2">The sequence shown here is derived from an EMBL/GenBank/DDBJ whole genome shotgun (WGS) entry which is preliminary data.</text>
</comment>
<dbReference type="GO" id="GO:0033554">
    <property type="term" value="P:cellular response to stress"/>
    <property type="evidence" value="ECO:0007669"/>
    <property type="project" value="TreeGrafter"/>
</dbReference>